<keyword evidence="2" id="KW-0813">Transport</keyword>
<evidence type="ECO:0000256" key="2">
    <source>
        <dbReference type="ARBA" id="ARBA00022448"/>
    </source>
</evidence>
<sequence>MLNVYLPDSRIQLVEYCNDWQQAIRICATPLLKEGLIENRYLHNIFELFQKLGPYFVVAPHIAMPHARPEDGAINTGLSLLVVKQGVRFNSEHDPVYLIVMLAANNTNNHLNMLAQLAEFLANEEDVLRVTRSSSITEISEVISHY</sequence>
<evidence type="ECO:0000259" key="7">
    <source>
        <dbReference type="PROSITE" id="PS51094"/>
    </source>
</evidence>
<dbReference type="InterPro" id="IPR016152">
    <property type="entry name" value="PTrfase/Anion_transptr"/>
</dbReference>
<dbReference type="GO" id="GO:0005737">
    <property type="term" value="C:cytoplasm"/>
    <property type="evidence" value="ECO:0007669"/>
    <property type="project" value="UniProtKB-SubCell"/>
</dbReference>
<evidence type="ECO:0000313" key="8">
    <source>
        <dbReference type="EMBL" id="SUB33891.1"/>
    </source>
</evidence>
<dbReference type="GO" id="GO:0009401">
    <property type="term" value="P:phosphoenolpyruvate-dependent sugar phosphotransferase system"/>
    <property type="evidence" value="ECO:0007669"/>
    <property type="project" value="UniProtKB-KW"/>
</dbReference>
<evidence type="ECO:0000256" key="5">
    <source>
        <dbReference type="ARBA" id="ARBA00022683"/>
    </source>
</evidence>
<dbReference type="SUPFAM" id="SSF55804">
    <property type="entry name" value="Phoshotransferase/anion transport protein"/>
    <property type="match status" value="1"/>
</dbReference>
<reference evidence="8 9" key="1">
    <citation type="submission" date="2018-06" db="EMBL/GenBank/DDBJ databases">
        <authorList>
            <consortium name="Pathogen Informatics"/>
            <person name="Doyle S."/>
        </authorList>
    </citation>
    <scope>NUCLEOTIDE SEQUENCE [LARGE SCALE GENOMIC DNA]</scope>
    <source>
        <strain evidence="8 9">NCTC10699</strain>
    </source>
</reference>
<organism evidence="8 9">
    <name type="scientific">[Pasteurella] mairii</name>
    <dbReference type="NCBI Taxonomy" id="757"/>
    <lineage>
        <taxon>Bacteria</taxon>
        <taxon>Pseudomonadati</taxon>
        <taxon>Pseudomonadota</taxon>
        <taxon>Gammaproteobacteria</taxon>
        <taxon>Pasteurellales</taxon>
        <taxon>Pasteurellaceae</taxon>
    </lineage>
</organism>
<dbReference type="Proteomes" id="UP000254280">
    <property type="component" value="Unassembled WGS sequence"/>
</dbReference>
<comment type="subcellular location">
    <subcellularLocation>
        <location evidence="1">Cytoplasm</location>
    </subcellularLocation>
</comment>
<keyword evidence="5" id="KW-0598">Phosphotransferase system</keyword>
<evidence type="ECO:0000256" key="1">
    <source>
        <dbReference type="ARBA" id="ARBA00004496"/>
    </source>
</evidence>
<proteinExistence type="predicted"/>
<dbReference type="InterPro" id="IPR051351">
    <property type="entry name" value="Ascorbate-PTS_EIIA_comp"/>
</dbReference>
<dbReference type="InterPro" id="IPR002178">
    <property type="entry name" value="PTS_EIIA_type-2_dom"/>
</dbReference>
<dbReference type="Pfam" id="PF00359">
    <property type="entry name" value="PTS_EIIA_2"/>
    <property type="match status" value="1"/>
</dbReference>
<keyword evidence="3" id="KW-0963">Cytoplasm</keyword>
<evidence type="ECO:0000256" key="6">
    <source>
        <dbReference type="ARBA" id="ARBA00022777"/>
    </source>
</evidence>
<dbReference type="EMBL" id="UGSS01000002">
    <property type="protein sequence ID" value="SUB33891.1"/>
    <property type="molecule type" value="Genomic_DNA"/>
</dbReference>
<evidence type="ECO:0000313" key="9">
    <source>
        <dbReference type="Proteomes" id="UP000254280"/>
    </source>
</evidence>
<dbReference type="EC" id="2.7.1.-" evidence="8"/>
<dbReference type="Gene3D" id="3.40.930.10">
    <property type="entry name" value="Mannitol-specific EII, Chain A"/>
    <property type="match status" value="1"/>
</dbReference>
<dbReference type="PANTHER" id="PTHR36203:SF4">
    <property type="entry name" value="MANNITOL-SPECIFIC CRYPTIC PHOSPHOTRANSFERASE ENZYME IIA COMPONENT"/>
    <property type="match status" value="1"/>
</dbReference>
<dbReference type="OrthoDB" id="1634238at2"/>
<name>A0A379B5W5_9PAST</name>
<evidence type="ECO:0000256" key="3">
    <source>
        <dbReference type="ARBA" id="ARBA00022490"/>
    </source>
</evidence>
<evidence type="ECO:0000256" key="4">
    <source>
        <dbReference type="ARBA" id="ARBA00022679"/>
    </source>
</evidence>
<keyword evidence="6" id="KW-0418">Kinase</keyword>
<dbReference type="CDD" id="cd00211">
    <property type="entry name" value="PTS_IIA_fru"/>
    <property type="match status" value="1"/>
</dbReference>
<dbReference type="PROSITE" id="PS51094">
    <property type="entry name" value="PTS_EIIA_TYPE_2"/>
    <property type="match status" value="1"/>
</dbReference>
<gene>
    <name evidence="8" type="primary">ulaC_3</name>
    <name evidence="8" type="ORF">NCTC10699_01522</name>
</gene>
<dbReference type="AlphaFoldDB" id="A0A379B5W5"/>
<accession>A0A379B5W5</accession>
<dbReference type="GO" id="GO:0016301">
    <property type="term" value="F:kinase activity"/>
    <property type="evidence" value="ECO:0007669"/>
    <property type="project" value="UniProtKB-KW"/>
</dbReference>
<keyword evidence="4 8" id="KW-0808">Transferase</keyword>
<feature type="domain" description="PTS EIIA type-2" evidence="7">
    <location>
        <begin position="4"/>
        <end position="146"/>
    </location>
</feature>
<protein>
    <submittedName>
        <fullName evidence="8">Ascorbate-specific phosphotransferase enzyme IIA component</fullName>
        <ecNumber evidence="8">2.7.1.-</ecNumber>
    </submittedName>
</protein>
<dbReference type="PANTHER" id="PTHR36203">
    <property type="entry name" value="ASCORBATE-SPECIFIC PTS SYSTEM EIIA COMPONENT"/>
    <property type="match status" value="1"/>
</dbReference>
<keyword evidence="9" id="KW-1185">Reference proteome</keyword>